<feature type="transmembrane region" description="Helical" evidence="10">
    <location>
        <begin position="48"/>
        <end position="64"/>
    </location>
</feature>
<proteinExistence type="inferred from homology"/>
<evidence type="ECO:0000313" key="14">
    <source>
        <dbReference type="Proteomes" id="UP001164390"/>
    </source>
</evidence>
<feature type="transmembrane region" description="Helical" evidence="10">
    <location>
        <begin position="192"/>
        <end position="212"/>
    </location>
</feature>
<feature type="transmembrane region" description="Helical" evidence="10">
    <location>
        <begin position="261"/>
        <end position="279"/>
    </location>
</feature>
<keyword evidence="8 10" id="KW-0472">Membrane</keyword>
<comment type="function">
    <text evidence="10">Protein O-mannosyltransferase that catalyzes the transfer of a single mannose residue from a polyprenol phospho-mannosyl lipidic donor to the hydroxyl group of selected serine and threonine residues in acceptor proteins.</text>
</comment>
<evidence type="ECO:0000256" key="8">
    <source>
        <dbReference type="ARBA" id="ARBA00023136"/>
    </source>
</evidence>
<dbReference type="PANTHER" id="PTHR10050">
    <property type="entry name" value="DOLICHYL-PHOSPHATE-MANNOSE--PROTEIN MANNOSYLTRANSFERASE"/>
    <property type="match status" value="1"/>
</dbReference>
<gene>
    <name evidence="13" type="ORF">L0C25_05885</name>
</gene>
<comment type="pathway">
    <text evidence="2 10">Protein modification; protein glycosylation.</text>
</comment>
<evidence type="ECO:0000256" key="5">
    <source>
        <dbReference type="ARBA" id="ARBA00022679"/>
    </source>
</evidence>
<dbReference type="InterPro" id="IPR027005">
    <property type="entry name" value="PMT-like"/>
</dbReference>
<dbReference type="EMBL" id="CP094970">
    <property type="protein sequence ID" value="UYM06599.1"/>
    <property type="molecule type" value="Genomic_DNA"/>
</dbReference>
<keyword evidence="5 10" id="KW-0808">Transferase</keyword>
<dbReference type="GO" id="GO:0005886">
    <property type="term" value="C:plasma membrane"/>
    <property type="evidence" value="ECO:0007669"/>
    <property type="project" value="UniProtKB-SubCell"/>
</dbReference>
<keyword evidence="6 10" id="KW-0812">Transmembrane</keyword>
<evidence type="ECO:0000256" key="1">
    <source>
        <dbReference type="ARBA" id="ARBA00004127"/>
    </source>
</evidence>
<protein>
    <recommendedName>
        <fullName evidence="9 10">Polyprenol-phosphate-mannose--protein mannosyltransferase</fullName>
        <ecNumber evidence="10">2.4.1.-</ecNumber>
    </recommendedName>
</protein>
<feature type="transmembrane region" description="Helical" evidence="10">
    <location>
        <begin position="477"/>
        <end position="500"/>
    </location>
</feature>
<dbReference type="GO" id="GO:0004169">
    <property type="term" value="F:dolichyl-phosphate-mannose-protein mannosyltransferase activity"/>
    <property type="evidence" value="ECO:0007669"/>
    <property type="project" value="UniProtKB-UniRule"/>
</dbReference>
<evidence type="ECO:0000256" key="10">
    <source>
        <dbReference type="RuleBase" id="RU367007"/>
    </source>
</evidence>
<feature type="transmembrane region" description="Helical" evidence="10">
    <location>
        <begin position="512"/>
        <end position="532"/>
    </location>
</feature>
<evidence type="ECO:0000313" key="13">
    <source>
        <dbReference type="EMBL" id="UYM06599.1"/>
    </source>
</evidence>
<name>A0AA46YMG2_9ACTN</name>
<dbReference type="InterPro" id="IPR032421">
    <property type="entry name" value="PMT_4TMC"/>
</dbReference>
<dbReference type="EC" id="2.4.1.-" evidence="10"/>
<evidence type="ECO:0000256" key="6">
    <source>
        <dbReference type="ARBA" id="ARBA00022692"/>
    </source>
</evidence>
<dbReference type="Pfam" id="PF16192">
    <property type="entry name" value="PMT_4TMC"/>
    <property type="match status" value="1"/>
</dbReference>
<dbReference type="GO" id="GO:0012505">
    <property type="term" value="C:endomembrane system"/>
    <property type="evidence" value="ECO:0007669"/>
    <property type="project" value="UniProtKB-SubCell"/>
</dbReference>
<evidence type="ECO:0000256" key="2">
    <source>
        <dbReference type="ARBA" id="ARBA00004922"/>
    </source>
</evidence>
<keyword evidence="10" id="KW-1003">Cell membrane</keyword>
<keyword evidence="4 10" id="KW-0328">Glycosyltransferase</keyword>
<evidence type="ECO:0000256" key="9">
    <source>
        <dbReference type="ARBA" id="ARBA00093617"/>
    </source>
</evidence>
<dbReference type="RefSeq" id="WP_271635508.1">
    <property type="nucleotide sequence ID" value="NZ_CP094970.1"/>
</dbReference>
<dbReference type="KEGG" id="sgrg:L0C25_05885"/>
<feature type="transmembrane region" description="Helical" evidence="10">
    <location>
        <begin position="300"/>
        <end position="321"/>
    </location>
</feature>
<feature type="domain" description="ArnT-like N-terminal" evidence="11">
    <location>
        <begin position="53"/>
        <end position="210"/>
    </location>
</feature>
<evidence type="ECO:0000256" key="7">
    <source>
        <dbReference type="ARBA" id="ARBA00022989"/>
    </source>
</evidence>
<organism evidence="13 14">
    <name type="scientific">Solicola gregarius</name>
    <dbReference type="NCBI Taxonomy" id="2908642"/>
    <lineage>
        <taxon>Bacteria</taxon>
        <taxon>Bacillati</taxon>
        <taxon>Actinomycetota</taxon>
        <taxon>Actinomycetes</taxon>
        <taxon>Propionibacteriales</taxon>
        <taxon>Nocardioidaceae</taxon>
        <taxon>Solicola</taxon>
    </lineage>
</organism>
<dbReference type="AlphaFoldDB" id="A0AA46YMG2"/>
<keyword evidence="7 10" id="KW-1133">Transmembrane helix</keyword>
<evidence type="ECO:0000256" key="4">
    <source>
        <dbReference type="ARBA" id="ARBA00022676"/>
    </source>
</evidence>
<comment type="similarity">
    <text evidence="3 10">Belongs to the glycosyltransferase 39 family.</text>
</comment>
<comment type="subcellular location">
    <subcellularLocation>
        <location evidence="10">Cell membrane</location>
    </subcellularLocation>
    <subcellularLocation>
        <location evidence="1">Endomembrane system</location>
        <topology evidence="1">Multi-pass membrane protein</topology>
    </subcellularLocation>
</comment>
<dbReference type="Proteomes" id="UP001164390">
    <property type="component" value="Chromosome"/>
</dbReference>
<accession>A0AA46YMG2</accession>
<evidence type="ECO:0000256" key="3">
    <source>
        <dbReference type="ARBA" id="ARBA00007222"/>
    </source>
</evidence>
<evidence type="ECO:0000259" key="11">
    <source>
        <dbReference type="Pfam" id="PF02366"/>
    </source>
</evidence>
<dbReference type="Pfam" id="PF02366">
    <property type="entry name" value="PMT"/>
    <property type="match status" value="1"/>
</dbReference>
<dbReference type="PANTHER" id="PTHR10050:SF46">
    <property type="entry name" value="PROTEIN O-MANNOSYL-TRANSFERASE 2"/>
    <property type="match status" value="1"/>
</dbReference>
<feature type="transmembrane region" description="Helical" evidence="10">
    <location>
        <begin position="141"/>
        <end position="163"/>
    </location>
</feature>
<dbReference type="InterPro" id="IPR003342">
    <property type="entry name" value="ArnT-like_N"/>
</dbReference>
<reference evidence="13" key="1">
    <citation type="submission" date="2022-01" db="EMBL/GenBank/DDBJ databases">
        <title>Nocardioidaceae gen. sp. A5X3R13.</title>
        <authorList>
            <person name="Lopez Marin M.A."/>
            <person name="Uhlik O."/>
        </authorList>
    </citation>
    <scope>NUCLEOTIDE SEQUENCE</scope>
    <source>
        <strain evidence="13">A5X3R13</strain>
    </source>
</reference>
<keyword evidence="14" id="KW-1185">Reference proteome</keyword>
<feature type="domain" description="Protein O-mannosyl-transferase C-terminal four TM" evidence="12">
    <location>
        <begin position="359"/>
        <end position="554"/>
    </location>
</feature>
<evidence type="ECO:0000259" key="12">
    <source>
        <dbReference type="Pfam" id="PF16192"/>
    </source>
</evidence>
<sequence length="555" mass="61468">MTVDSEAARTNVSSPVTRLGRDRFGALLPAISQRLTPIRRRSTLDHPWLWPSLVALLALAIRVWRISEPKHITFDETYYAKDAYSLLKYGYVRDFTDNADTRINDGRFDGIFKDVPSEIVHPDGGKWIIATGEHLFGMTPFGWRVAAAVVGALTVLVLARLVIRLTGSVPLGCVAGLLLCFDGLHFVMSRIALLDVLLAFWIVCGVACLVADRDWGRARLARTHVTSPIEGFGPVRALLFRPWRITAGVCLGMACGTKWSAIYVVAAFGLLAYAWDVGARRGIGVRAAWIKSALVDGLPAFVSIVGVAVVVYLATWTGWLIHHDAYEAQFGHGFNDNPAWGSYVDEEPSGFVGEASQAFRSLWHYHQLVYSFHTGDYLAGKTHPYQSNPQGWLLLNRPVSMATQTDLPAGAGGCTESGCVRQVLGLGNPVIWWVGVAALIGAAWQWIVRRDWRFGIPVLGVATTWLPWFQYDDRPIFSFYTVAILPFTIIAITLVMGVVFGGPRASPARRRWGAVAIGTYVALAVAAFAYFYPILAYQIISLDHWNQLIWFNRWI</sequence>
<feature type="transmembrane region" description="Helical" evidence="10">
    <location>
        <begin position="430"/>
        <end position="447"/>
    </location>
</feature>
<feature type="transmembrane region" description="Helical" evidence="10">
    <location>
        <begin position="169"/>
        <end position="187"/>
    </location>
</feature>